<evidence type="ECO:0000313" key="3">
    <source>
        <dbReference type="Proteomes" id="UP001152803"/>
    </source>
</evidence>
<dbReference type="OrthoDB" id="9219244at2759"/>
<dbReference type="Proteomes" id="UP001152803">
    <property type="component" value="Unassembled WGS sequence"/>
</dbReference>
<dbReference type="AlphaFoldDB" id="A0A9Q1E0Z9"/>
<feature type="region of interest" description="Disordered" evidence="1">
    <location>
        <begin position="17"/>
        <end position="80"/>
    </location>
</feature>
<proteinExistence type="predicted"/>
<evidence type="ECO:0000256" key="1">
    <source>
        <dbReference type="SAM" id="MobiDB-lite"/>
    </source>
</evidence>
<keyword evidence="3" id="KW-1185">Reference proteome</keyword>
<evidence type="ECO:0000313" key="2">
    <source>
        <dbReference type="EMBL" id="KAJ8287642.1"/>
    </source>
</evidence>
<protein>
    <submittedName>
        <fullName evidence="2">Uncharacterized protein</fullName>
    </submittedName>
</protein>
<comment type="caution">
    <text evidence="2">The sequence shown here is derived from an EMBL/GenBank/DDBJ whole genome shotgun (WGS) entry which is preliminary data.</text>
</comment>
<accession>A0A9Q1E0Z9</accession>
<gene>
    <name evidence="2" type="ORF">COCON_G00003010</name>
</gene>
<reference evidence="2" key="1">
    <citation type="journal article" date="2023" name="Science">
        <title>Genome structures resolve the early diversification of teleost fishes.</title>
        <authorList>
            <person name="Parey E."/>
            <person name="Louis A."/>
            <person name="Montfort J."/>
            <person name="Bouchez O."/>
            <person name="Roques C."/>
            <person name="Iampietro C."/>
            <person name="Lluch J."/>
            <person name="Castinel A."/>
            <person name="Donnadieu C."/>
            <person name="Desvignes T."/>
            <person name="Floi Bucao C."/>
            <person name="Jouanno E."/>
            <person name="Wen M."/>
            <person name="Mejri S."/>
            <person name="Dirks R."/>
            <person name="Jansen H."/>
            <person name="Henkel C."/>
            <person name="Chen W.J."/>
            <person name="Zahm M."/>
            <person name="Cabau C."/>
            <person name="Klopp C."/>
            <person name="Thompson A.W."/>
            <person name="Robinson-Rechavi M."/>
            <person name="Braasch I."/>
            <person name="Lecointre G."/>
            <person name="Bobe J."/>
            <person name="Postlethwait J.H."/>
            <person name="Berthelot C."/>
            <person name="Roest Crollius H."/>
            <person name="Guiguen Y."/>
        </authorList>
    </citation>
    <scope>NUCLEOTIDE SEQUENCE</scope>
    <source>
        <strain evidence="2">Concon-B</strain>
    </source>
</reference>
<dbReference type="EMBL" id="JAFJMO010000001">
    <property type="protein sequence ID" value="KAJ8287642.1"/>
    <property type="molecule type" value="Genomic_DNA"/>
</dbReference>
<feature type="compositionally biased region" description="Basic and acidic residues" evidence="1">
    <location>
        <begin position="29"/>
        <end position="80"/>
    </location>
</feature>
<sequence length="167" mass="19175">MDYHIPALQSTVGRSGRLPFLHHSFGNSLEDRTGQDRTGQDRTGQDRTGQDRTGQDRTGQDRTGQDRTGQDRTGQDRTGQDDSYFLSLFCQQKQTRIPTPLLSLQCTSWDSSFETQHFQKCYCLSLFDHTRLYQLSCIPVIEQVVHAPCNSIYSVTIRNHVKRSEFK</sequence>
<name>A0A9Q1E0Z9_CONCO</name>
<organism evidence="2 3">
    <name type="scientific">Conger conger</name>
    <name type="common">Conger eel</name>
    <name type="synonym">Muraena conger</name>
    <dbReference type="NCBI Taxonomy" id="82655"/>
    <lineage>
        <taxon>Eukaryota</taxon>
        <taxon>Metazoa</taxon>
        <taxon>Chordata</taxon>
        <taxon>Craniata</taxon>
        <taxon>Vertebrata</taxon>
        <taxon>Euteleostomi</taxon>
        <taxon>Actinopterygii</taxon>
        <taxon>Neopterygii</taxon>
        <taxon>Teleostei</taxon>
        <taxon>Anguilliformes</taxon>
        <taxon>Congridae</taxon>
        <taxon>Conger</taxon>
    </lineage>
</organism>